<dbReference type="InterPro" id="IPR036271">
    <property type="entry name" value="Tet_transcr_reg_TetR-rel_C_sf"/>
</dbReference>
<dbReference type="AlphaFoldDB" id="A0A844QGZ4"/>
<dbReference type="PRINTS" id="PR00455">
    <property type="entry name" value="HTHTETR"/>
</dbReference>
<proteinExistence type="predicted"/>
<dbReference type="SUPFAM" id="SSF48498">
    <property type="entry name" value="Tetracyclin repressor-like, C-terminal domain"/>
    <property type="match status" value="1"/>
</dbReference>
<protein>
    <submittedName>
        <fullName evidence="4">TetR family transcriptional regulator</fullName>
    </submittedName>
</protein>
<dbReference type="Pfam" id="PF17939">
    <property type="entry name" value="TetR_C_30"/>
    <property type="match status" value="1"/>
</dbReference>
<dbReference type="InterPro" id="IPR001647">
    <property type="entry name" value="HTH_TetR"/>
</dbReference>
<dbReference type="InterPro" id="IPR050109">
    <property type="entry name" value="HTH-type_TetR-like_transc_reg"/>
</dbReference>
<feature type="DNA-binding region" description="H-T-H motif" evidence="2">
    <location>
        <begin position="45"/>
        <end position="64"/>
    </location>
</feature>
<evidence type="ECO:0000313" key="5">
    <source>
        <dbReference type="Proteomes" id="UP000463224"/>
    </source>
</evidence>
<dbReference type="Proteomes" id="UP000463224">
    <property type="component" value="Unassembled WGS sequence"/>
</dbReference>
<gene>
    <name evidence="4" type="ORF">GN330_15060</name>
</gene>
<dbReference type="GO" id="GO:0000976">
    <property type="term" value="F:transcription cis-regulatory region binding"/>
    <property type="evidence" value="ECO:0007669"/>
    <property type="project" value="TreeGrafter"/>
</dbReference>
<name>A0A844QGZ4_9HYPH</name>
<feature type="domain" description="HTH tetR-type" evidence="3">
    <location>
        <begin position="22"/>
        <end position="82"/>
    </location>
</feature>
<evidence type="ECO:0000259" key="3">
    <source>
        <dbReference type="PROSITE" id="PS50977"/>
    </source>
</evidence>
<dbReference type="EMBL" id="WPHG01000003">
    <property type="protein sequence ID" value="MVA98565.1"/>
    <property type="molecule type" value="Genomic_DNA"/>
</dbReference>
<dbReference type="Pfam" id="PF00440">
    <property type="entry name" value="TetR_N"/>
    <property type="match status" value="1"/>
</dbReference>
<sequence length="228" mass="25230">MHQTFNQRRRKVVVLTQTRADNDVSTAILFAGERAFAEFGYNGASMRAIAREAGVNQAMIAYYFGSKEGLLEAIMRRRSTFVNTQRQDRLAALRAAGTPSVEQLIEAFLRPLIELGTDSERGGYAYVKLLAVLTHSVDNLAKRIVAENFDGIARRFVEAFQEVAPEMSESDAIRAYLLSLGTGIASIGIEGRAGPMSRERYDRVDTEQLIRSVVAFASGGVRTLMRKS</sequence>
<keyword evidence="1 2" id="KW-0238">DNA-binding</keyword>
<accession>A0A844QGZ4</accession>
<keyword evidence="5" id="KW-1185">Reference proteome</keyword>
<dbReference type="PROSITE" id="PS50977">
    <property type="entry name" value="HTH_TETR_2"/>
    <property type="match status" value="1"/>
</dbReference>
<reference evidence="4 5" key="1">
    <citation type="submission" date="2019-12" db="EMBL/GenBank/DDBJ databases">
        <title>Nitratireductor arenosus sp. nov., Isolated from sea sand, Jeju island, South Korea.</title>
        <authorList>
            <person name="Kim W."/>
        </authorList>
    </citation>
    <scope>NUCLEOTIDE SEQUENCE [LARGE SCALE GENOMIC DNA]</scope>
    <source>
        <strain evidence="4 5">CAU 1489</strain>
    </source>
</reference>
<dbReference type="PANTHER" id="PTHR30055">
    <property type="entry name" value="HTH-TYPE TRANSCRIPTIONAL REGULATOR RUTR"/>
    <property type="match status" value="1"/>
</dbReference>
<organism evidence="4 5">
    <name type="scientific">Nitratireductor arenosus</name>
    <dbReference type="NCBI Taxonomy" id="2682096"/>
    <lineage>
        <taxon>Bacteria</taxon>
        <taxon>Pseudomonadati</taxon>
        <taxon>Pseudomonadota</taxon>
        <taxon>Alphaproteobacteria</taxon>
        <taxon>Hyphomicrobiales</taxon>
        <taxon>Phyllobacteriaceae</taxon>
        <taxon>Nitratireductor</taxon>
    </lineage>
</organism>
<comment type="caution">
    <text evidence="4">The sequence shown here is derived from an EMBL/GenBank/DDBJ whole genome shotgun (WGS) entry which is preliminary data.</text>
</comment>
<dbReference type="Gene3D" id="1.10.357.10">
    <property type="entry name" value="Tetracycline Repressor, domain 2"/>
    <property type="match status" value="1"/>
</dbReference>
<dbReference type="InterPro" id="IPR009057">
    <property type="entry name" value="Homeodomain-like_sf"/>
</dbReference>
<evidence type="ECO:0000256" key="1">
    <source>
        <dbReference type="ARBA" id="ARBA00023125"/>
    </source>
</evidence>
<dbReference type="InterPro" id="IPR041586">
    <property type="entry name" value="PsrA_TetR_C"/>
</dbReference>
<dbReference type="SUPFAM" id="SSF46689">
    <property type="entry name" value="Homeodomain-like"/>
    <property type="match status" value="1"/>
</dbReference>
<dbReference type="GO" id="GO:0003700">
    <property type="term" value="F:DNA-binding transcription factor activity"/>
    <property type="evidence" value="ECO:0007669"/>
    <property type="project" value="TreeGrafter"/>
</dbReference>
<evidence type="ECO:0000313" key="4">
    <source>
        <dbReference type="EMBL" id="MVA98565.1"/>
    </source>
</evidence>
<evidence type="ECO:0000256" key="2">
    <source>
        <dbReference type="PROSITE-ProRule" id="PRU00335"/>
    </source>
</evidence>
<dbReference type="PANTHER" id="PTHR30055:SF235">
    <property type="entry name" value="TRANSCRIPTIONAL REGULATORY PROTEIN"/>
    <property type="match status" value="1"/>
</dbReference>